<evidence type="ECO:0000313" key="1">
    <source>
        <dbReference type="EMBL" id="CAA9385485.1"/>
    </source>
</evidence>
<gene>
    <name evidence="1" type="ORF">AVDCRST_MAG51-62</name>
</gene>
<protein>
    <submittedName>
        <fullName evidence="1">Fe-S protein, homolog of lactate dehydrogenase SO1521</fullName>
    </submittedName>
</protein>
<dbReference type="AlphaFoldDB" id="A0A6J4NEC0"/>
<sequence length="108" mass="11323">MNARVPETIARANAAGAYEQVAPATNEVAARLAQRLAAETTGEVLFGPGDRGRYATDASIYQAMPVVVFVPRSRTRRSRWTSAATCGCRSCRAGAAPASAARPSAPGW</sequence>
<dbReference type="EMBL" id="CADCUX010000021">
    <property type="protein sequence ID" value="CAA9385485.1"/>
    <property type="molecule type" value="Genomic_DNA"/>
</dbReference>
<name>A0A6J4NEC0_9BURK</name>
<proteinExistence type="predicted"/>
<organism evidence="1">
    <name type="scientific">uncultured Ramlibacter sp</name>
    <dbReference type="NCBI Taxonomy" id="260755"/>
    <lineage>
        <taxon>Bacteria</taxon>
        <taxon>Pseudomonadati</taxon>
        <taxon>Pseudomonadota</taxon>
        <taxon>Betaproteobacteria</taxon>
        <taxon>Burkholderiales</taxon>
        <taxon>Comamonadaceae</taxon>
        <taxon>Ramlibacter</taxon>
        <taxon>environmental samples</taxon>
    </lineage>
</organism>
<reference evidence="1" key="1">
    <citation type="submission" date="2020-02" db="EMBL/GenBank/DDBJ databases">
        <authorList>
            <person name="Meier V. D."/>
        </authorList>
    </citation>
    <scope>NUCLEOTIDE SEQUENCE</scope>
    <source>
        <strain evidence="1">AVDCRST_MAG51</strain>
    </source>
</reference>
<accession>A0A6J4NEC0</accession>